<comment type="caution">
    <text evidence="3">The sequence shown here is derived from an EMBL/GenBank/DDBJ whole genome shotgun (WGS) entry which is preliminary data.</text>
</comment>
<gene>
    <name evidence="3" type="ORF">COY37_06260</name>
</gene>
<comment type="similarity">
    <text evidence="1">Belongs to the peptidase C56 family.</text>
</comment>
<organism evidence="3 4">
    <name type="scientific">Candidatus Aquicultor secundus</name>
    <dbReference type="NCBI Taxonomy" id="1973895"/>
    <lineage>
        <taxon>Bacteria</taxon>
        <taxon>Bacillati</taxon>
        <taxon>Actinomycetota</taxon>
        <taxon>Candidatus Aquicultoria</taxon>
        <taxon>Candidatus Aquicultorales</taxon>
        <taxon>Candidatus Aquicultoraceae</taxon>
        <taxon>Candidatus Aquicultor</taxon>
    </lineage>
</organism>
<dbReference type="InterPro" id="IPR029062">
    <property type="entry name" value="Class_I_gatase-like"/>
</dbReference>
<evidence type="ECO:0000256" key="1">
    <source>
        <dbReference type="ARBA" id="ARBA00008542"/>
    </source>
</evidence>
<dbReference type="AlphaFoldDB" id="A0A2M7T7N9"/>
<dbReference type="SUPFAM" id="SSF52317">
    <property type="entry name" value="Class I glutamine amidotransferase-like"/>
    <property type="match status" value="1"/>
</dbReference>
<dbReference type="InterPro" id="IPR002818">
    <property type="entry name" value="DJ-1/PfpI"/>
</dbReference>
<dbReference type="RefSeq" id="WP_286679351.1">
    <property type="nucleotide sequence ID" value="NZ_MNXI01000146.1"/>
</dbReference>
<evidence type="ECO:0000259" key="2">
    <source>
        <dbReference type="Pfam" id="PF01965"/>
    </source>
</evidence>
<dbReference type="Proteomes" id="UP000230956">
    <property type="component" value="Unassembled WGS sequence"/>
</dbReference>
<name>A0A2M7T7N9_9ACTN</name>
<feature type="domain" description="DJ-1/PfpI" evidence="2">
    <location>
        <begin position="8"/>
        <end position="169"/>
    </location>
</feature>
<protein>
    <submittedName>
        <fullName evidence="3">Protease</fullName>
    </submittedName>
</protein>
<dbReference type="CDD" id="cd03134">
    <property type="entry name" value="GATase1_PfpI_like"/>
    <property type="match status" value="1"/>
</dbReference>
<evidence type="ECO:0000313" key="3">
    <source>
        <dbReference type="EMBL" id="PIZ38315.1"/>
    </source>
</evidence>
<dbReference type="GO" id="GO:0008233">
    <property type="term" value="F:peptidase activity"/>
    <property type="evidence" value="ECO:0007669"/>
    <property type="project" value="UniProtKB-KW"/>
</dbReference>
<sequence length="182" mass="19780">MSLKTRDIAIVIANEFDEQEFKQPYERLQQEGARVVVIGIEAEQNLVSHHRQEEVMTDMSFDDVNADDFDAVVIPGGCSPDKLRLSDNAVGFVRDIYDQGKLVAAICHGPSLLISVGIVRGKTMTSWPSITVDLKNAGAIIVDAEVVIDGNIVTSRNVSDLPAFIRAIINVLEGKEKMAAAG</sequence>
<evidence type="ECO:0000313" key="4">
    <source>
        <dbReference type="Proteomes" id="UP000230956"/>
    </source>
</evidence>
<keyword evidence="3" id="KW-0645">Protease</keyword>
<accession>A0A2M7T7N9</accession>
<dbReference type="InterPro" id="IPR006286">
    <property type="entry name" value="C56_PfpI-like"/>
</dbReference>
<dbReference type="Gene3D" id="3.40.50.880">
    <property type="match status" value="1"/>
</dbReference>
<dbReference type="NCBIfam" id="TIGR01382">
    <property type="entry name" value="PfpI"/>
    <property type="match status" value="1"/>
</dbReference>
<dbReference type="PANTHER" id="PTHR42733">
    <property type="entry name" value="DJ-1 PROTEIN"/>
    <property type="match status" value="1"/>
</dbReference>
<dbReference type="GO" id="GO:0006508">
    <property type="term" value="P:proteolysis"/>
    <property type="evidence" value="ECO:0007669"/>
    <property type="project" value="UniProtKB-KW"/>
</dbReference>
<dbReference type="PROSITE" id="PS51276">
    <property type="entry name" value="PEPTIDASE_C56_PFPI"/>
    <property type="match status" value="1"/>
</dbReference>
<proteinExistence type="inferred from homology"/>
<dbReference type="Pfam" id="PF01965">
    <property type="entry name" value="DJ-1_PfpI"/>
    <property type="match status" value="1"/>
</dbReference>
<keyword evidence="3" id="KW-0378">Hydrolase</keyword>
<reference evidence="4" key="1">
    <citation type="submission" date="2017-09" db="EMBL/GenBank/DDBJ databases">
        <title>Depth-based differentiation of microbial function through sediment-hosted aquifers and enrichment of novel symbionts in the deep terrestrial subsurface.</title>
        <authorList>
            <person name="Probst A.J."/>
            <person name="Ladd B."/>
            <person name="Jarett J.K."/>
            <person name="Geller-Mcgrath D.E."/>
            <person name="Sieber C.M.K."/>
            <person name="Emerson J.B."/>
            <person name="Anantharaman K."/>
            <person name="Thomas B.C."/>
            <person name="Malmstrom R."/>
            <person name="Stieglmeier M."/>
            <person name="Klingl A."/>
            <person name="Woyke T."/>
            <person name="Ryan C.M."/>
            <person name="Banfield J.F."/>
        </authorList>
    </citation>
    <scope>NUCLEOTIDE SEQUENCE [LARGE SCALE GENOMIC DNA]</scope>
</reference>
<dbReference type="PANTHER" id="PTHR42733:SF12">
    <property type="entry name" value="PROTEINASE"/>
    <property type="match status" value="1"/>
</dbReference>
<dbReference type="EMBL" id="PFNG01000151">
    <property type="protein sequence ID" value="PIZ38315.1"/>
    <property type="molecule type" value="Genomic_DNA"/>
</dbReference>